<proteinExistence type="predicted"/>
<dbReference type="EMBL" id="BKCJ010008088">
    <property type="protein sequence ID" value="GEU80479.1"/>
    <property type="molecule type" value="Genomic_DNA"/>
</dbReference>
<protein>
    <submittedName>
        <fullName evidence="1">Uncharacterized protein</fullName>
    </submittedName>
</protein>
<comment type="caution">
    <text evidence="1">The sequence shown here is derived from an EMBL/GenBank/DDBJ whole genome shotgun (WGS) entry which is preliminary data.</text>
</comment>
<gene>
    <name evidence="1" type="ORF">Tci_052457</name>
</gene>
<organism evidence="1">
    <name type="scientific">Tanacetum cinerariifolium</name>
    <name type="common">Dalmatian daisy</name>
    <name type="synonym">Chrysanthemum cinerariifolium</name>
    <dbReference type="NCBI Taxonomy" id="118510"/>
    <lineage>
        <taxon>Eukaryota</taxon>
        <taxon>Viridiplantae</taxon>
        <taxon>Streptophyta</taxon>
        <taxon>Embryophyta</taxon>
        <taxon>Tracheophyta</taxon>
        <taxon>Spermatophyta</taxon>
        <taxon>Magnoliopsida</taxon>
        <taxon>eudicotyledons</taxon>
        <taxon>Gunneridae</taxon>
        <taxon>Pentapetalae</taxon>
        <taxon>asterids</taxon>
        <taxon>campanulids</taxon>
        <taxon>Asterales</taxon>
        <taxon>Asteraceae</taxon>
        <taxon>Asteroideae</taxon>
        <taxon>Anthemideae</taxon>
        <taxon>Anthemidinae</taxon>
        <taxon>Tanacetum</taxon>
    </lineage>
</organism>
<dbReference type="AlphaFoldDB" id="A0A6L2N4F4"/>
<reference evidence="1" key="1">
    <citation type="journal article" date="2019" name="Sci. Rep.">
        <title>Draft genome of Tanacetum cinerariifolium, the natural source of mosquito coil.</title>
        <authorList>
            <person name="Yamashiro T."/>
            <person name="Shiraishi A."/>
            <person name="Satake H."/>
            <person name="Nakayama K."/>
        </authorList>
    </citation>
    <scope>NUCLEOTIDE SEQUENCE</scope>
</reference>
<sequence length="87" mass="10245">MNEFFETYLKLLMRYKTAKMKATELPKLWALCLQMKGSVTVQVAAKLPRMMLTAVNAHFHKLYQLSGHFPYARFCSNIIQLMHWSTF</sequence>
<evidence type="ECO:0000313" key="1">
    <source>
        <dbReference type="EMBL" id="GEU80479.1"/>
    </source>
</evidence>
<name>A0A6L2N4F4_TANCI</name>
<accession>A0A6L2N4F4</accession>